<dbReference type="Proteomes" id="UP000076761">
    <property type="component" value="Unassembled WGS sequence"/>
</dbReference>
<evidence type="ECO:0000313" key="1">
    <source>
        <dbReference type="EMBL" id="KZT21568.1"/>
    </source>
</evidence>
<name>A0A165PVY5_9AGAM</name>
<dbReference type="EMBL" id="KV425605">
    <property type="protein sequence ID" value="KZT21568.1"/>
    <property type="molecule type" value="Genomic_DNA"/>
</dbReference>
<protein>
    <submittedName>
        <fullName evidence="1">Uncharacterized protein</fullName>
    </submittedName>
</protein>
<evidence type="ECO:0000313" key="2">
    <source>
        <dbReference type="Proteomes" id="UP000076761"/>
    </source>
</evidence>
<organism evidence="1 2">
    <name type="scientific">Neolentinus lepideus HHB14362 ss-1</name>
    <dbReference type="NCBI Taxonomy" id="1314782"/>
    <lineage>
        <taxon>Eukaryota</taxon>
        <taxon>Fungi</taxon>
        <taxon>Dikarya</taxon>
        <taxon>Basidiomycota</taxon>
        <taxon>Agaricomycotina</taxon>
        <taxon>Agaricomycetes</taxon>
        <taxon>Gloeophyllales</taxon>
        <taxon>Gloeophyllaceae</taxon>
        <taxon>Neolentinus</taxon>
    </lineage>
</organism>
<gene>
    <name evidence="1" type="ORF">NEOLEDRAFT_741597</name>
</gene>
<dbReference type="InParanoid" id="A0A165PVY5"/>
<accession>A0A165PVY5</accession>
<keyword evidence="2" id="KW-1185">Reference proteome</keyword>
<reference evidence="1 2" key="1">
    <citation type="journal article" date="2016" name="Mol. Biol. Evol.">
        <title>Comparative Genomics of Early-Diverging Mushroom-Forming Fungi Provides Insights into the Origins of Lignocellulose Decay Capabilities.</title>
        <authorList>
            <person name="Nagy L.G."/>
            <person name="Riley R."/>
            <person name="Tritt A."/>
            <person name="Adam C."/>
            <person name="Daum C."/>
            <person name="Floudas D."/>
            <person name="Sun H."/>
            <person name="Yadav J.S."/>
            <person name="Pangilinan J."/>
            <person name="Larsson K.H."/>
            <person name="Matsuura K."/>
            <person name="Barry K."/>
            <person name="Labutti K."/>
            <person name="Kuo R."/>
            <person name="Ohm R.A."/>
            <person name="Bhattacharya S.S."/>
            <person name="Shirouzu T."/>
            <person name="Yoshinaga Y."/>
            <person name="Martin F.M."/>
            <person name="Grigoriev I.V."/>
            <person name="Hibbett D.S."/>
        </authorList>
    </citation>
    <scope>NUCLEOTIDE SEQUENCE [LARGE SCALE GENOMIC DNA]</scope>
    <source>
        <strain evidence="1 2">HHB14362 ss-1</strain>
    </source>
</reference>
<sequence length="163" mass="18222">MPGNNSMVGSPCSVHTSMISYISETMAYFIDATSSFAQLLRILKLVDIHPASSLGLCKYAEYFFETMMPELNHSFPVPRVLETFYSQSAHHSFEVPDTLTERSPTTYSNLRTNICIANIQDKAMNLAQIDGFRHFPLVADEPESEGSSYSMSLLHTAVIPKVF</sequence>
<dbReference type="AlphaFoldDB" id="A0A165PVY5"/>
<proteinExistence type="predicted"/>